<evidence type="ECO:0000313" key="3">
    <source>
        <dbReference type="Proteomes" id="UP000626109"/>
    </source>
</evidence>
<dbReference type="Proteomes" id="UP000626109">
    <property type="component" value="Unassembled WGS sequence"/>
</dbReference>
<proteinExistence type="predicted"/>
<name>A0A813K271_POLGL</name>
<evidence type="ECO:0000313" key="2">
    <source>
        <dbReference type="EMBL" id="CAE8692954.1"/>
    </source>
</evidence>
<sequence>DCPPALRASHRLERYMPPAGQDSFYSSGFRKTLVELVLASPALCLAYERLIREVVGPRLASDFRAMRVEEDTDDEVFELFYQFPPTLRIQPARTTFFRREHRDAEYGHQPGELNFWLPLTDCMDGRATLWVESAPNEGDFHPLRLKLGEMARFYGTNCNHKAPPNDTDWTRFSLDFRVAPARCYDRSWSLHKKSFFIHEMRSCVLQPPPLMSRSSPRDSALSDAAARAVGDEAKCDAEQPESGLWLLLEVYLCCSTVLLLLLLLLLLSSSLLLLSLLLLLLYCLDLVL</sequence>
<organism evidence="2 3">
    <name type="scientific">Polarella glacialis</name>
    <name type="common">Dinoflagellate</name>
    <dbReference type="NCBI Taxonomy" id="89957"/>
    <lineage>
        <taxon>Eukaryota</taxon>
        <taxon>Sar</taxon>
        <taxon>Alveolata</taxon>
        <taxon>Dinophyceae</taxon>
        <taxon>Suessiales</taxon>
        <taxon>Suessiaceae</taxon>
        <taxon>Polarella</taxon>
    </lineage>
</organism>
<feature type="transmembrane region" description="Helical" evidence="1">
    <location>
        <begin position="257"/>
        <end position="284"/>
    </location>
</feature>
<keyword evidence="1" id="KW-0472">Membrane</keyword>
<dbReference type="SUPFAM" id="SSF51197">
    <property type="entry name" value="Clavaminate synthase-like"/>
    <property type="match status" value="1"/>
</dbReference>
<dbReference type="AlphaFoldDB" id="A0A813K271"/>
<dbReference type="Gene3D" id="2.60.120.620">
    <property type="entry name" value="q2cbj1_9rhob like domain"/>
    <property type="match status" value="1"/>
</dbReference>
<gene>
    <name evidence="2" type="ORF">PGLA2088_LOCUS28127</name>
</gene>
<protein>
    <submittedName>
        <fullName evidence="2">Uncharacterized protein</fullName>
    </submittedName>
</protein>
<keyword evidence="1" id="KW-0812">Transmembrane</keyword>
<dbReference type="EMBL" id="CAJNNW010027743">
    <property type="protein sequence ID" value="CAE8692954.1"/>
    <property type="molecule type" value="Genomic_DNA"/>
</dbReference>
<feature type="non-terminal residue" evidence="2">
    <location>
        <position position="1"/>
    </location>
</feature>
<feature type="non-terminal residue" evidence="2">
    <location>
        <position position="288"/>
    </location>
</feature>
<reference evidence="2" key="1">
    <citation type="submission" date="2021-02" db="EMBL/GenBank/DDBJ databases">
        <authorList>
            <person name="Dougan E. K."/>
            <person name="Rhodes N."/>
            <person name="Thang M."/>
            <person name="Chan C."/>
        </authorList>
    </citation>
    <scope>NUCLEOTIDE SEQUENCE</scope>
</reference>
<comment type="caution">
    <text evidence="2">The sequence shown here is derived from an EMBL/GenBank/DDBJ whole genome shotgun (WGS) entry which is preliminary data.</text>
</comment>
<evidence type="ECO:0000256" key="1">
    <source>
        <dbReference type="SAM" id="Phobius"/>
    </source>
</evidence>
<keyword evidence="1" id="KW-1133">Transmembrane helix</keyword>
<accession>A0A813K271</accession>